<dbReference type="AlphaFoldDB" id="A0A7V5H321"/>
<dbReference type="PANTHER" id="PTHR28004:SF2">
    <property type="entry name" value="D-SERINE DEHYDRATASE"/>
    <property type="match status" value="1"/>
</dbReference>
<dbReference type="Pfam" id="PF14031">
    <property type="entry name" value="D-ser_dehydrat"/>
    <property type="match status" value="1"/>
</dbReference>
<dbReference type="InterPro" id="IPR051466">
    <property type="entry name" value="D-amino_acid_metab_enzyme"/>
</dbReference>
<dbReference type="InterPro" id="IPR042208">
    <property type="entry name" value="D-ser_dehydrat-like_sf"/>
</dbReference>
<comment type="similarity">
    <text evidence="1">Belongs to the DSD1 family.</text>
</comment>
<keyword evidence="2" id="KW-0456">Lyase</keyword>
<dbReference type="EMBL" id="DRTD01000308">
    <property type="protein sequence ID" value="HHE54946.1"/>
    <property type="molecule type" value="Genomic_DNA"/>
</dbReference>
<dbReference type="InterPro" id="IPR001608">
    <property type="entry name" value="Ala_racemase_N"/>
</dbReference>
<dbReference type="GO" id="GO:0008721">
    <property type="term" value="F:D-serine ammonia-lyase activity"/>
    <property type="evidence" value="ECO:0007669"/>
    <property type="project" value="TreeGrafter"/>
</dbReference>
<dbReference type="PANTHER" id="PTHR28004">
    <property type="entry name" value="ZGC:162816-RELATED"/>
    <property type="match status" value="1"/>
</dbReference>
<name>A0A7V5H321_CALAY</name>
<proteinExistence type="inferred from homology"/>
<dbReference type="GO" id="GO:0036088">
    <property type="term" value="P:D-serine catabolic process"/>
    <property type="evidence" value="ECO:0007669"/>
    <property type="project" value="TreeGrafter"/>
</dbReference>
<dbReference type="Proteomes" id="UP000886111">
    <property type="component" value="Unassembled WGS sequence"/>
</dbReference>
<evidence type="ECO:0000313" key="4">
    <source>
        <dbReference type="EMBL" id="HHE54946.1"/>
    </source>
</evidence>
<sequence length="340" mass="38346">LLFRPHFKTHQSRGIGSWFWEQGVRQITVSSLQMAKYFAEAGWQDITVAFPVNLREMDLINELAAQITLNVLVEDREVIQILGRSLKHSVGAFIKIDTGYHRTGIPVEQVAEIDSLVDELINQERVRFKGFLTHAGHTYQAHSREEILNIHRTSSEKLNLLKKRYLNQFPEIIVSVGDTPSCSIAEDFSLVDEIRPGNFVFYDVMQWKLGSCALEDIAVALACPVVAKHPERKELVLYGGAVHLSKEFVHLPNGQKCYGLIVELTDHGWQILAELNPLIALSQEHGIARAEGDLFNKTKIGDLLGVLPVHSCLTANLMQDYFDFSGKFYDHLNASLSRIV</sequence>
<evidence type="ECO:0000256" key="2">
    <source>
        <dbReference type="ARBA" id="ARBA00023239"/>
    </source>
</evidence>
<dbReference type="InterPro" id="IPR026956">
    <property type="entry name" value="D-ser_dehydrat-like_dom"/>
</dbReference>
<dbReference type="InterPro" id="IPR029066">
    <property type="entry name" value="PLP-binding_barrel"/>
</dbReference>
<organism evidence="4">
    <name type="scientific">Caldithrix abyssi</name>
    <dbReference type="NCBI Taxonomy" id="187145"/>
    <lineage>
        <taxon>Bacteria</taxon>
        <taxon>Pseudomonadati</taxon>
        <taxon>Calditrichota</taxon>
        <taxon>Calditrichia</taxon>
        <taxon>Calditrichales</taxon>
        <taxon>Calditrichaceae</taxon>
        <taxon>Caldithrix</taxon>
    </lineage>
</organism>
<dbReference type="Pfam" id="PF01168">
    <property type="entry name" value="Ala_racemase_N"/>
    <property type="match status" value="1"/>
</dbReference>
<evidence type="ECO:0000256" key="1">
    <source>
        <dbReference type="ARBA" id="ARBA00005323"/>
    </source>
</evidence>
<comment type="caution">
    <text evidence="4">The sequence shown here is derived from an EMBL/GenBank/DDBJ whole genome shotgun (WGS) entry which is preliminary data.</text>
</comment>
<reference evidence="4" key="1">
    <citation type="journal article" date="2020" name="mSystems">
        <title>Genome- and Community-Level Interaction Insights into Carbon Utilization and Element Cycling Functions of Hydrothermarchaeota in Hydrothermal Sediment.</title>
        <authorList>
            <person name="Zhou Z."/>
            <person name="Liu Y."/>
            <person name="Xu W."/>
            <person name="Pan J."/>
            <person name="Luo Z.H."/>
            <person name="Li M."/>
        </authorList>
    </citation>
    <scope>NUCLEOTIDE SEQUENCE [LARGE SCALE GENOMIC DNA]</scope>
    <source>
        <strain evidence="4">HyVt-76</strain>
    </source>
</reference>
<accession>A0A7V5H321</accession>
<dbReference type="Gene3D" id="2.40.37.20">
    <property type="entry name" value="D-serine dehydratase-like domain"/>
    <property type="match status" value="1"/>
</dbReference>
<gene>
    <name evidence="4" type="ORF">ENL21_04135</name>
</gene>
<dbReference type="SUPFAM" id="SSF51419">
    <property type="entry name" value="PLP-binding barrel"/>
    <property type="match status" value="1"/>
</dbReference>
<evidence type="ECO:0000259" key="3">
    <source>
        <dbReference type="SMART" id="SM01119"/>
    </source>
</evidence>
<protein>
    <submittedName>
        <fullName evidence="4">Alanine racemase</fullName>
    </submittedName>
</protein>
<feature type="non-terminal residue" evidence="4">
    <location>
        <position position="1"/>
    </location>
</feature>
<dbReference type="Gene3D" id="3.20.20.10">
    <property type="entry name" value="Alanine racemase"/>
    <property type="match status" value="1"/>
</dbReference>
<dbReference type="SMART" id="SM01119">
    <property type="entry name" value="D-ser_dehydrat"/>
    <property type="match status" value="1"/>
</dbReference>
<feature type="domain" description="D-serine dehydratase-like" evidence="3">
    <location>
        <begin position="218"/>
        <end position="325"/>
    </location>
</feature>